<feature type="region of interest" description="Disordered" evidence="4">
    <location>
        <begin position="19"/>
        <end position="54"/>
    </location>
</feature>
<evidence type="ECO:0000256" key="4">
    <source>
        <dbReference type="SAM" id="MobiDB-lite"/>
    </source>
</evidence>
<dbReference type="Pfam" id="PF10937">
    <property type="entry name" value="Kgd4-YMR31"/>
    <property type="match status" value="1"/>
</dbReference>
<dbReference type="GO" id="GO:0006103">
    <property type="term" value="P:2-oxoglutarate metabolic process"/>
    <property type="evidence" value="ECO:0007669"/>
    <property type="project" value="InterPro"/>
</dbReference>
<evidence type="ECO:0000256" key="3">
    <source>
        <dbReference type="ARBA" id="ARBA00043970"/>
    </source>
</evidence>
<evidence type="ECO:0000313" key="6">
    <source>
        <dbReference type="Proteomes" id="UP001200034"/>
    </source>
</evidence>
<feature type="non-terminal residue" evidence="5">
    <location>
        <position position="81"/>
    </location>
</feature>
<organism evidence="5 6">
    <name type="scientific">Drosophila rubida</name>
    <dbReference type="NCBI Taxonomy" id="30044"/>
    <lineage>
        <taxon>Eukaryota</taxon>
        <taxon>Metazoa</taxon>
        <taxon>Ecdysozoa</taxon>
        <taxon>Arthropoda</taxon>
        <taxon>Hexapoda</taxon>
        <taxon>Insecta</taxon>
        <taxon>Pterygota</taxon>
        <taxon>Neoptera</taxon>
        <taxon>Endopterygota</taxon>
        <taxon>Diptera</taxon>
        <taxon>Brachycera</taxon>
        <taxon>Muscomorpha</taxon>
        <taxon>Ephydroidea</taxon>
        <taxon>Drosophilidae</taxon>
        <taxon>Drosophila</taxon>
    </lineage>
</organism>
<proteinExistence type="inferred from homology"/>
<comment type="subcellular location">
    <subcellularLocation>
        <location evidence="1">Mitochondrion</location>
    </subcellularLocation>
</comment>
<sequence>KMRPNLILLTKRIPLIQFRKGGLPTTSSQPSPSQQASSGDSKEKKVTGQPAIEDWQLPARFARKPIDPLEAEYINNGGVPN</sequence>
<feature type="compositionally biased region" description="Low complexity" evidence="4">
    <location>
        <begin position="24"/>
        <end position="38"/>
    </location>
</feature>
<dbReference type="Proteomes" id="UP001200034">
    <property type="component" value="Unassembled WGS sequence"/>
</dbReference>
<comment type="similarity">
    <text evidence="3">Belongs to the alpha-ketoglutarate dehydrogenase component 4 family.</text>
</comment>
<evidence type="ECO:0000256" key="1">
    <source>
        <dbReference type="ARBA" id="ARBA00004173"/>
    </source>
</evidence>
<name>A0AAD4PPK8_9MUSC</name>
<dbReference type="EMBL" id="JAJJHW010000681">
    <property type="protein sequence ID" value="KAH8384589.1"/>
    <property type="molecule type" value="Genomic_DNA"/>
</dbReference>
<comment type="caution">
    <text evidence="5">The sequence shown here is derived from an EMBL/GenBank/DDBJ whole genome shotgun (WGS) entry which is preliminary data.</text>
</comment>
<dbReference type="InterPro" id="IPR020373">
    <property type="entry name" value="Kgd4/YMR-31"/>
</dbReference>
<keyword evidence="6" id="KW-1185">Reference proteome</keyword>
<evidence type="ECO:0008006" key="7">
    <source>
        <dbReference type="Google" id="ProtNLM"/>
    </source>
</evidence>
<dbReference type="AlphaFoldDB" id="A0AAD4PPK8"/>
<accession>A0AAD4PPK8</accession>
<gene>
    <name evidence="5" type="ORF">KR093_001803</name>
</gene>
<keyword evidence="2" id="KW-0496">Mitochondrion</keyword>
<protein>
    <recommendedName>
        <fullName evidence="7">28S ribosomal protein S36, mitochondrial</fullName>
    </recommendedName>
</protein>
<evidence type="ECO:0000256" key="2">
    <source>
        <dbReference type="ARBA" id="ARBA00023128"/>
    </source>
</evidence>
<reference evidence="5" key="1">
    <citation type="journal article" date="2021" name="Mol. Ecol. Resour.">
        <title>Phylogenomic analyses of the genus Drosophila reveals genomic signals of climate adaptation.</title>
        <authorList>
            <person name="Li F."/>
            <person name="Rane R.V."/>
            <person name="Luria V."/>
            <person name="Xiong Z."/>
            <person name="Chen J."/>
            <person name="Li Z."/>
            <person name="Catullo R.A."/>
            <person name="Griffin P.C."/>
            <person name="Schiffer M."/>
            <person name="Pearce S."/>
            <person name="Lee S.F."/>
            <person name="McElroy K."/>
            <person name="Stocker A."/>
            <person name="Shirriffs J."/>
            <person name="Cockerell F."/>
            <person name="Coppin C."/>
            <person name="Sgro C.M."/>
            <person name="Karger A."/>
            <person name="Cain J.W."/>
            <person name="Weber J.A."/>
            <person name="Santpere G."/>
            <person name="Kirschner M.W."/>
            <person name="Hoffmann A.A."/>
            <person name="Oakeshott J.G."/>
            <person name="Zhang G."/>
        </authorList>
    </citation>
    <scope>NUCLEOTIDE SEQUENCE</scope>
    <source>
        <strain evidence="5">BGI-SZ-2011g</strain>
    </source>
</reference>
<evidence type="ECO:0000313" key="5">
    <source>
        <dbReference type="EMBL" id="KAH8384589.1"/>
    </source>
</evidence>
<dbReference type="GO" id="GO:0005739">
    <property type="term" value="C:mitochondrion"/>
    <property type="evidence" value="ECO:0007669"/>
    <property type="project" value="UniProtKB-SubCell"/>
</dbReference>